<feature type="domain" description="C2H2-type" evidence="6">
    <location>
        <begin position="268"/>
        <end position="291"/>
    </location>
</feature>
<evidence type="ECO:0000256" key="1">
    <source>
        <dbReference type="ARBA" id="ARBA00022723"/>
    </source>
</evidence>
<feature type="compositionally biased region" description="Basic and acidic residues" evidence="5">
    <location>
        <begin position="573"/>
        <end position="586"/>
    </location>
</feature>
<comment type="caution">
    <text evidence="7">The sequence shown here is derived from an EMBL/GenBank/DDBJ whole genome shotgun (WGS) entry which is preliminary data.</text>
</comment>
<feature type="compositionally biased region" description="Basic and acidic residues" evidence="5">
    <location>
        <begin position="531"/>
        <end position="541"/>
    </location>
</feature>
<gene>
    <name evidence="7" type="ORF">niasHS_011113</name>
</gene>
<keyword evidence="4" id="KW-0862">Zinc</keyword>
<feature type="domain" description="C2H2-type" evidence="6">
    <location>
        <begin position="379"/>
        <end position="402"/>
    </location>
</feature>
<proteinExistence type="predicted"/>
<dbReference type="PANTHER" id="PTHR24379">
    <property type="entry name" value="KRAB AND ZINC FINGER DOMAIN-CONTAINING"/>
    <property type="match status" value="1"/>
</dbReference>
<feature type="compositionally biased region" description="Low complexity" evidence="5">
    <location>
        <begin position="153"/>
        <end position="171"/>
    </location>
</feature>
<dbReference type="InterPro" id="IPR013087">
    <property type="entry name" value="Znf_C2H2_type"/>
</dbReference>
<feature type="compositionally biased region" description="Acidic residues" evidence="5">
    <location>
        <begin position="511"/>
        <end position="530"/>
    </location>
</feature>
<feature type="compositionally biased region" description="Acidic residues" evidence="5">
    <location>
        <begin position="463"/>
        <end position="480"/>
    </location>
</feature>
<keyword evidence="3" id="KW-0863">Zinc-finger</keyword>
<feature type="region of interest" description="Disordered" evidence="5">
    <location>
        <begin position="1"/>
        <end position="20"/>
    </location>
</feature>
<evidence type="ECO:0000256" key="4">
    <source>
        <dbReference type="ARBA" id="ARBA00022833"/>
    </source>
</evidence>
<feature type="compositionally biased region" description="Low complexity" evidence="5">
    <location>
        <begin position="79"/>
        <end position="89"/>
    </location>
</feature>
<feature type="compositionally biased region" description="Polar residues" evidence="5">
    <location>
        <begin position="1"/>
        <end position="11"/>
    </location>
</feature>
<sequence length="632" mass="70270">MFNNNNAITHKSANSNSSRSMAYSSTTNSFQRSPKFAIVRLSDGTDVLRLYQLLLENGFPEVSFVNEMRENAFLPYSMQNQSQPQQQKQNNDRSNLFLSGDSRANSVLAVERKASFESVRRESQQQFPPSVQLPAATSVPSRVARPSAVLGKSPLGGRASSSSAPSSNSQHSSHRTAVRATTTSRIIADDVALFPAISAASPASSSSSNTVANGGGPNSVVPLASTPATGGKKSDEYAVCLLCNNRIMSSRLSNLTNHVRRHASLKQYRCCHCQYSHNEMAKVRLHMSHNHQDFTSQPMDMLSFEMQLQWGLLMEQCFPEHSKRFGPSAANSQFRNLEELQKYVDMEHSYTCIECGEVLTGYQLVTHLEDVHRQECVPFACGQCGYQSSSQWKVRLHISVKHPERAAEITVATLPAGSNFMLFLQKFFAEVHIPVEEDEAKLVAELQEKNSNRLLAAMNSLNEETDGIGNEDECEESDEEKEGKYEGNERREATASQSPQNLKGEEKEREEGNEEENEEEEEEEKEEGEEWSAKKEGERTRRTSAPLEDGGEGNVRPQPNDRTNIGKKLLSVRKRENSLSTEHGETEEQPTAKRHNLRHSNRLLMVAEKRNISLGSSGTAATPAAVGTPRKK</sequence>
<evidence type="ECO:0000313" key="7">
    <source>
        <dbReference type="EMBL" id="KAL3083311.1"/>
    </source>
</evidence>
<feature type="compositionally biased region" description="Basic and acidic residues" evidence="5">
    <location>
        <begin position="481"/>
        <end position="493"/>
    </location>
</feature>
<feature type="region of interest" description="Disordered" evidence="5">
    <location>
        <begin position="120"/>
        <end position="180"/>
    </location>
</feature>
<keyword evidence="8" id="KW-1185">Reference proteome</keyword>
<keyword evidence="2" id="KW-0677">Repeat</keyword>
<keyword evidence="1" id="KW-0479">Metal-binding</keyword>
<reference evidence="7 8" key="1">
    <citation type="submission" date="2024-10" db="EMBL/GenBank/DDBJ databases">
        <authorList>
            <person name="Kim D."/>
        </authorList>
    </citation>
    <scope>NUCLEOTIDE SEQUENCE [LARGE SCALE GENOMIC DNA]</scope>
    <source>
        <strain evidence="7">Taebaek</strain>
    </source>
</reference>
<evidence type="ECO:0000313" key="8">
    <source>
        <dbReference type="Proteomes" id="UP001620645"/>
    </source>
</evidence>
<feature type="domain" description="C2H2-type" evidence="6">
    <location>
        <begin position="238"/>
        <end position="262"/>
    </location>
</feature>
<dbReference type="Gene3D" id="3.30.160.60">
    <property type="entry name" value="Classic Zinc Finger"/>
    <property type="match status" value="2"/>
</dbReference>
<evidence type="ECO:0000256" key="3">
    <source>
        <dbReference type="ARBA" id="ARBA00022771"/>
    </source>
</evidence>
<name>A0ABD2IVL9_HETSC</name>
<feature type="domain" description="C2H2-type" evidence="6">
    <location>
        <begin position="350"/>
        <end position="372"/>
    </location>
</feature>
<evidence type="ECO:0000256" key="2">
    <source>
        <dbReference type="ARBA" id="ARBA00022737"/>
    </source>
</evidence>
<feature type="region of interest" description="Disordered" evidence="5">
    <location>
        <begin position="78"/>
        <end position="98"/>
    </location>
</feature>
<dbReference type="Proteomes" id="UP001620645">
    <property type="component" value="Unassembled WGS sequence"/>
</dbReference>
<organism evidence="7 8">
    <name type="scientific">Heterodera schachtii</name>
    <name type="common">Sugarbeet cyst nematode worm</name>
    <name type="synonym">Tylenchus schachtii</name>
    <dbReference type="NCBI Taxonomy" id="97005"/>
    <lineage>
        <taxon>Eukaryota</taxon>
        <taxon>Metazoa</taxon>
        <taxon>Ecdysozoa</taxon>
        <taxon>Nematoda</taxon>
        <taxon>Chromadorea</taxon>
        <taxon>Rhabditida</taxon>
        <taxon>Tylenchina</taxon>
        <taxon>Tylenchomorpha</taxon>
        <taxon>Tylenchoidea</taxon>
        <taxon>Heteroderidae</taxon>
        <taxon>Heteroderinae</taxon>
        <taxon>Heterodera</taxon>
    </lineage>
</organism>
<evidence type="ECO:0000259" key="6">
    <source>
        <dbReference type="SMART" id="SM00355"/>
    </source>
</evidence>
<evidence type="ECO:0000256" key="5">
    <source>
        <dbReference type="SAM" id="MobiDB-lite"/>
    </source>
</evidence>
<accession>A0ABD2IVL9</accession>
<feature type="region of interest" description="Disordered" evidence="5">
    <location>
        <begin position="461"/>
        <end position="599"/>
    </location>
</feature>
<dbReference type="GO" id="GO:0008270">
    <property type="term" value="F:zinc ion binding"/>
    <property type="evidence" value="ECO:0007669"/>
    <property type="project" value="UniProtKB-KW"/>
</dbReference>
<dbReference type="SMART" id="SM00355">
    <property type="entry name" value="ZnF_C2H2"/>
    <property type="match status" value="4"/>
</dbReference>
<dbReference type="PANTHER" id="PTHR24379:SF121">
    <property type="entry name" value="C2H2-TYPE DOMAIN-CONTAINING PROTEIN"/>
    <property type="match status" value="1"/>
</dbReference>
<protein>
    <recommendedName>
        <fullName evidence="6">C2H2-type domain-containing protein</fullName>
    </recommendedName>
</protein>
<dbReference type="AlphaFoldDB" id="A0ABD2IVL9"/>
<dbReference type="EMBL" id="JBICCN010000254">
    <property type="protein sequence ID" value="KAL3083311.1"/>
    <property type="molecule type" value="Genomic_DNA"/>
</dbReference>